<organism evidence="1 2">
    <name type="scientific">Panagrolaimus sp. PS1159</name>
    <dbReference type="NCBI Taxonomy" id="55785"/>
    <lineage>
        <taxon>Eukaryota</taxon>
        <taxon>Metazoa</taxon>
        <taxon>Ecdysozoa</taxon>
        <taxon>Nematoda</taxon>
        <taxon>Chromadorea</taxon>
        <taxon>Rhabditida</taxon>
        <taxon>Tylenchina</taxon>
        <taxon>Panagrolaimomorpha</taxon>
        <taxon>Panagrolaimoidea</taxon>
        <taxon>Panagrolaimidae</taxon>
        <taxon>Panagrolaimus</taxon>
    </lineage>
</organism>
<dbReference type="Proteomes" id="UP000887580">
    <property type="component" value="Unplaced"/>
</dbReference>
<reference evidence="2" key="1">
    <citation type="submission" date="2022-11" db="UniProtKB">
        <authorList>
            <consortium name="WormBaseParasite"/>
        </authorList>
    </citation>
    <scope>IDENTIFICATION</scope>
</reference>
<protein>
    <submittedName>
        <fullName evidence="2">Uncharacterized protein</fullName>
    </submittedName>
</protein>
<name>A0AC35GD66_9BILA</name>
<sequence>MDVKIKRKQRFFNQEKDKTERVQVHRHSVPISNKTESEANVAASSTTVTSSSIRSSLNSESGTGISSHIKSTNDMSSSFDLDNNSAFERNEAKLKRSIWEKEIRASQFSSPSPLSPFSNESKADSKSLSPEVSGLLHDCNKLLSLEERTLSFRNRSAIPTTPTLTRNLLQKHIETETSPERLKVLEFWRQKEAETVAPRSLSPASNSSLKSSFKFKKCEEAIPKPSPIKVPLSPVSRNLEMVEEESQEEIDEVEFNCEQFDEIIDEIEYYPRQLSPISEHYTAESSALSSGVPSLATVSPRPSLSSLSVHTAIVREYADVEEDLLSETDSETVESYQEYWREVGRIDENHKLFVKSERKILKGASPDGSVPEEIEYDDENGGRKSISMMERVLFEVNKRYP</sequence>
<evidence type="ECO:0000313" key="2">
    <source>
        <dbReference type="WBParaSite" id="PS1159_v2.g3536.t1"/>
    </source>
</evidence>
<proteinExistence type="predicted"/>
<dbReference type="WBParaSite" id="PS1159_v2.g3536.t1">
    <property type="protein sequence ID" value="PS1159_v2.g3536.t1"/>
    <property type="gene ID" value="PS1159_v2.g3536"/>
</dbReference>
<accession>A0AC35GD66</accession>
<evidence type="ECO:0000313" key="1">
    <source>
        <dbReference type="Proteomes" id="UP000887580"/>
    </source>
</evidence>